<evidence type="ECO:0000313" key="14">
    <source>
        <dbReference type="EMBL" id="KGP63931.1"/>
    </source>
</evidence>
<dbReference type="InterPro" id="IPR027417">
    <property type="entry name" value="P-loop_NTPase"/>
</dbReference>
<evidence type="ECO:0000259" key="13">
    <source>
        <dbReference type="Pfam" id="PF02223"/>
    </source>
</evidence>
<reference evidence="14 15" key="1">
    <citation type="submission" date="2014-05" db="EMBL/GenBank/DDBJ databases">
        <authorList>
            <person name="Rizzardi K."/>
            <person name="Winiecka-Krusnell J."/>
            <person name="Ramliden M."/>
            <person name="Alm E."/>
            <person name="Andersson S."/>
            <person name="Byfors S."/>
        </authorList>
    </citation>
    <scope>NUCLEOTIDE SEQUENCE [LARGE SCALE GENOMIC DNA]</scope>
    <source>
        <strain evidence="14 15">LEGN</strain>
    </source>
</reference>
<comment type="catalytic activity">
    <reaction evidence="10 12">
        <text>dTMP + ATP = dTDP + ADP</text>
        <dbReference type="Rhea" id="RHEA:13517"/>
        <dbReference type="ChEBI" id="CHEBI:30616"/>
        <dbReference type="ChEBI" id="CHEBI:58369"/>
        <dbReference type="ChEBI" id="CHEBI:63528"/>
        <dbReference type="ChEBI" id="CHEBI:456216"/>
        <dbReference type="EC" id="2.7.4.9"/>
    </reaction>
</comment>
<dbReference type="GO" id="GO:0005524">
    <property type="term" value="F:ATP binding"/>
    <property type="evidence" value="ECO:0007669"/>
    <property type="project" value="UniProtKB-UniRule"/>
</dbReference>
<name>A0A0A2SW48_9GAMM</name>
<comment type="caution">
    <text evidence="14">The sequence shown here is derived from an EMBL/GenBank/DDBJ whole genome shotgun (WGS) entry which is preliminary data.</text>
</comment>
<sequence length="213" mass="23752">MSSLAGKLIVIEGLEGAGKSTAVNLVVELLSSKNISTITTREPGGTAIGEVLRNIIKNPEYSNVLDDKSELLLLYAARIQLIKQVIKPALNQGQWVIADRFELSTLAYQGGGRGLDIKVINELSTFCLQGFKPHLTLYLDIKPELGMQRAKARGKFDRIEQEAIEFFHRVYETYHSLTKQNPEVITIDANKPLGQVQDAIQSVIEKFLWRTIS</sequence>
<dbReference type="PANTHER" id="PTHR10344:SF4">
    <property type="entry name" value="UMP-CMP KINASE 2, MITOCHONDRIAL"/>
    <property type="match status" value="1"/>
</dbReference>
<evidence type="ECO:0000256" key="8">
    <source>
        <dbReference type="ARBA" id="ARBA00022840"/>
    </source>
</evidence>
<dbReference type="RefSeq" id="WP_035887720.1">
    <property type="nucleotide sequence ID" value="NZ_JNCF01000008.1"/>
</dbReference>
<dbReference type="InterPro" id="IPR039430">
    <property type="entry name" value="Thymidylate_kin-like_dom"/>
</dbReference>
<dbReference type="Gene3D" id="3.40.50.300">
    <property type="entry name" value="P-loop containing nucleotide triphosphate hydrolases"/>
    <property type="match status" value="1"/>
</dbReference>
<dbReference type="EC" id="2.7.4.9" evidence="2 12"/>
<dbReference type="STRING" id="1498499.EP47_07310"/>
<keyword evidence="4 12" id="KW-0808">Transferase</keyword>
<keyword evidence="5 12" id="KW-0545">Nucleotide biosynthesis</keyword>
<evidence type="ECO:0000256" key="2">
    <source>
        <dbReference type="ARBA" id="ARBA00012980"/>
    </source>
</evidence>
<dbReference type="GO" id="GO:0006235">
    <property type="term" value="P:dTTP biosynthetic process"/>
    <property type="evidence" value="ECO:0007669"/>
    <property type="project" value="UniProtKB-UniRule"/>
</dbReference>
<evidence type="ECO:0000256" key="6">
    <source>
        <dbReference type="ARBA" id="ARBA00022741"/>
    </source>
</evidence>
<dbReference type="AlphaFoldDB" id="A0A0A2SW48"/>
<dbReference type="HAMAP" id="MF_00165">
    <property type="entry name" value="Thymidylate_kinase"/>
    <property type="match status" value="1"/>
</dbReference>
<proteinExistence type="inferred from homology"/>
<evidence type="ECO:0000256" key="3">
    <source>
        <dbReference type="ARBA" id="ARBA00017144"/>
    </source>
</evidence>
<dbReference type="GO" id="GO:0006233">
    <property type="term" value="P:dTDP biosynthetic process"/>
    <property type="evidence" value="ECO:0007669"/>
    <property type="project" value="InterPro"/>
</dbReference>
<feature type="binding site" evidence="12">
    <location>
        <begin position="13"/>
        <end position="20"/>
    </location>
    <ligand>
        <name>ATP</name>
        <dbReference type="ChEBI" id="CHEBI:30616"/>
    </ligand>
</feature>
<keyword evidence="8 12" id="KW-0067">ATP-binding</keyword>
<dbReference type="OrthoDB" id="9774907at2"/>
<dbReference type="GO" id="GO:0005829">
    <property type="term" value="C:cytosol"/>
    <property type="evidence" value="ECO:0007669"/>
    <property type="project" value="TreeGrafter"/>
</dbReference>
<evidence type="ECO:0000313" key="15">
    <source>
        <dbReference type="Proteomes" id="UP000054422"/>
    </source>
</evidence>
<evidence type="ECO:0000256" key="9">
    <source>
        <dbReference type="ARBA" id="ARBA00029962"/>
    </source>
</evidence>
<keyword evidence="7 12" id="KW-0418">Kinase</keyword>
<evidence type="ECO:0000256" key="4">
    <source>
        <dbReference type="ARBA" id="ARBA00022679"/>
    </source>
</evidence>
<evidence type="ECO:0000256" key="5">
    <source>
        <dbReference type="ARBA" id="ARBA00022727"/>
    </source>
</evidence>
<gene>
    <name evidence="12" type="primary">tmk</name>
    <name evidence="14" type="ORF">EP47_07310</name>
</gene>
<dbReference type="Proteomes" id="UP000054422">
    <property type="component" value="Unassembled WGS sequence"/>
</dbReference>
<organism evidence="14 15">
    <name type="scientific">Legionella norrlandica</name>
    <dbReference type="NCBI Taxonomy" id="1498499"/>
    <lineage>
        <taxon>Bacteria</taxon>
        <taxon>Pseudomonadati</taxon>
        <taxon>Pseudomonadota</taxon>
        <taxon>Gammaproteobacteria</taxon>
        <taxon>Legionellales</taxon>
        <taxon>Legionellaceae</taxon>
        <taxon>Legionella</taxon>
    </lineage>
</organism>
<evidence type="ECO:0000256" key="7">
    <source>
        <dbReference type="ARBA" id="ARBA00022777"/>
    </source>
</evidence>
<accession>A0A0A2SW48</accession>
<comment type="function">
    <text evidence="11 12">Phosphorylation of dTMP to form dTDP in both de novo and salvage pathways of dTTP synthesis.</text>
</comment>
<dbReference type="Pfam" id="PF02223">
    <property type="entry name" value="Thymidylate_kin"/>
    <property type="match status" value="1"/>
</dbReference>
<dbReference type="GO" id="GO:0006227">
    <property type="term" value="P:dUDP biosynthetic process"/>
    <property type="evidence" value="ECO:0007669"/>
    <property type="project" value="TreeGrafter"/>
</dbReference>
<dbReference type="GO" id="GO:0004798">
    <property type="term" value="F:dTMP kinase activity"/>
    <property type="evidence" value="ECO:0007669"/>
    <property type="project" value="UniProtKB-UniRule"/>
</dbReference>
<evidence type="ECO:0000256" key="12">
    <source>
        <dbReference type="HAMAP-Rule" id="MF_00165"/>
    </source>
</evidence>
<keyword evidence="6 12" id="KW-0547">Nucleotide-binding</keyword>
<evidence type="ECO:0000256" key="10">
    <source>
        <dbReference type="ARBA" id="ARBA00048743"/>
    </source>
</evidence>
<dbReference type="SUPFAM" id="SSF52540">
    <property type="entry name" value="P-loop containing nucleoside triphosphate hydrolases"/>
    <property type="match status" value="1"/>
</dbReference>
<dbReference type="InterPro" id="IPR018094">
    <property type="entry name" value="Thymidylate_kinase"/>
</dbReference>
<dbReference type="PANTHER" id="PTHR10344">
    <property type="entry name" value="THYMIDYLATE KINASE"/>
    <property type="match status" value="1"/>
</dbReference>
<dbReference type="FunFam" id="3.40.50.300:FF:000225">
    <property type="entry name" value="Thymidylate kinase"/>
    <property type="match status" value="1"/>
</dbReference>
<keyword evidence="15" id="KW-1185">Reference proteome</keyword>
<dbReference type="CDD" id="cd01672">
    <property type="entry name" value="TMPK"/>
    <property type="match status" value="1"/>
</dbReference>
<feature type="domain" description="Thymidylate kinase-like" evidence="13">
    <location>
        <begin position="11"/>
        <end position="200"/>
    </location>
</feature>
<protein>
    <recommendedName>
        <fullName evidence="3 12">Thymidylate kinase</fullName>
        <ecNumber evidence="2 12">2.7.4.9</ecNumber>
    </recommendedName>
    <alternativeName>
        <fullName evidence="9 12">dTMP kinase</fullName>
    </alternativeName>
</protein>
<evidence type="ECO:0000256" key="1">
    <source>
        <dbReference type="ARBA" id="ARBA00009776"/>
    </source>
</evidence>
<dbReference type="EMBL" id="JNCF01000008">
    <property type="protein sequence ID" value="KGP63931.1"/>
    <property type="molecule type" value="Genomic_DNA"/>
</dbReference>
<comment type="similarity">
    <text evidence="1 12">Belongs to the thymidylate kinase family.</text>
</comment>
<evidence type="ECO:0000256" key="11">
    <source>
        <dbReference type="ARBA" id="ARBA00057735"/>
    </source>
</evidence>
<dbReference type="NCBIfam" id="TIGR00041">
    <property type="entry name" value="DTMP_kinase"/>
    <property type="match status" value="1"/>
</dbReference>